<dbReference type="GO" id="GO:1904680">
    <property type="term" value="F:peptide transmembrane transporter activity"/>
    <property type="evidence" value="ECO:0007669"/>
    <property type="project" value="TreeGrafter"/>
</dbReference>
<evidence type="ECO:0000256" key="1">
    <source>
        <dbReference type="ARBA" id="ARBA00022729"/>
    </source>
</evidence>
<dbReference type="GO" id="GO:0043190">
    <property type="term" value="C:ATP-binding cassette (ABC) transporter complex"/>
    <property type="evidence" value="ECO:0007669"/>
    <property type="project" value="InterPro"/>
</dbReference>
<keyword evidence="1" id="KW-0732">Signal</keyword>
<dbReference type="GO" id="GO:0042597">
    <property type="term" value="C:periplasmic space"/>
    <property type="evidence" value="ECO:0007669"/>
    <property type="project" value="UniProtKB-ARBA"/>
</dbReference>
<dbReference type="Gene3D" id="3.10.105.10">
    <property type="entry name" value="Dipeptide-binding Protein, Domain 3"/>
    <property type="match status" value="1"/>
</dbReference>
<dbReference type="EMBL" id="CADCTF010000070">
    <property type="protein sequence ID" value="CAA9235985.1"/>
    <property type="molecule type" value="Genomic_DNA"/>
</dbReference>
<reference evidence="4" key="1">
    <citation type="submission" date="2020-02" db="EMBL/GenBank/DDBJ databases">
        <authorList>
            <person name="Meier V. D."/>
        </authorList>
    </citation>
    <scope>NUCLEOTIDE SEQUENCE</scope>
    <source>
        <strain evidence="4">AVDCRST_MAG50</strain>
    </source>
</reference>
<dbReference type="PIRSF" id="PIRSF002741">
    <property type="entry name" value="MppA"/>
    <property type="match status" value="1"/>
</dbReference>
<evidence type="ECO:0000259" key="3">
    <source>
        <dbReference type="Pfam" id="PF00496"/>
    </source>
</evidence>
<name>A0A6J4HZ83_9ACTN</name>
<organism evidence="4">
    <name type="scientific">uncultured Acidimicrobiales bacterium</name>
    <dbReference type="NCBI Taxonomy" id="310071"/>
    <lineage>
        <taxon>Bacteria</taxon>
        <taxon>Bacillati</taxon>
        <taxon>Actinomycetota</taxon>
        <taxon>Acidimicrobiia</taxon>
        <taxon>Acidimicrobiales</taxon>
        <taxon>environmental samples</taxon>
    </lineage>
</organism>
<proteinExistence type="predicted"/>
<dbReference type="InterPro" id="IPR030678">
    <property type="entry name" value="Peptide/Ni-bd"/>
</dbReference>
<feature type="domain" description="Solute-binding protein family 5" evidence="3">
    <location>
        <begin position="82"/>
        <end position="422"/>
    </location>
</feature>
<accession>A0A6J4HZ83</accession>
<dbReference type="Gene3D" id="3.40.190.10">
    <property type="entry name" value="Periplasmic binding protein-like II"/>
    <property type="match status" value="1"/>
</dbReference>
<dbReference type="SUPFAM" id="SSF53850">
    <property type="entry name" value="Periplasmic binding protein-like II"/>
    <property type="match status" value="1"/>
</dbReference>
<gene>
    <name evidence="4" type="ORF">AVDCRST_MAG50-1334</name>
</gene>
<dbReference type="AlphaFoldDB" id="A0A6J4HZ83"/>
<dbReference type="GO" id="GO:0015833">
    <property type="term" value="P:peptide transport"/>
    <property type="evidence" value="ECO:0007669"/>
    <property type="project" value="TreeGrafter"/>
</dbReference>
<dbReference type="PANTHER" id="PTHR30290:SF38">
    <property type="entry name" value="D,D-DIPEPTIDE-BINDING PERIPLASMIC PROTEIN DDPA-RELATED"/>
    <property type="match status" value="1"/>
</dbReference>
<dbReference type="Pfam" id="PF00496">
    <property type="entry name" value="SBP_bac_5"/>
    <property type="match status" value="1"/>
</dbReference>
<evidence type="ECO:0000313" key="4">
    <source>
        <dbReference type="EMBL" id="CAA9235985.1"/>
    </source>
</evidence>
<protein>
    <submittedName>
        <fullName evidence="4">Dipeptide-binding ABC transporter, periplasmic substrate-binding component</fullName>
    </submittedName>
</protein>
<dbReference type="InterPro" id="IPR000914">
    <property type="entry name" value="SBP_5_dom"/>
</dbReference>
<dbReference type="PANTHER" id="PTHR30290">
    <property type="entry name" value="PERIPLASMIC BINDING COMPONENT OF ABC TRANSPORTER"/>
    <property type="match status" value="1"/>
</dbReference>
<dbReference type="InterPro" id="IPR039424">
    <property type="entry name" value="SBP_5"/>
</dbReference>
<evidence type="ECO:0000256" key="2">
    <source>
        <dbReference type="SAM" id="MobiDB-lite"/>
    </source>
</evidence>
<feature type="region of interest" description="Disordered" evidence="2">
    <location>
        <begin position="1"/>
        <end position="43"/>
    </location>
</feature>
<sequence>MALVACGGGDDTDDAGAENDPGTEAGVATTEPSDEGEPTRGGDISVGLIAESTSLRPGTGTFNLNIGYAIMDPLMVQTAERTVEPYLAESLVPNEDLTEYTLTLREGVTFHDGTPLDAEAIKSNFDTYLKASTSTLQGALRYVTSFDVTGELTGVYKLSQSSAAFPDVLVTPAGMPFSPTAAEAKGDAYIDSPVGTGPFTFVSWTKDNNLVVERNEDYWQEGLPYLDRITFRPLTDEESRYSSLVAGDLDAIASQREHIVARALADEEQDILKTSVFVGNSAGGSVINTLVPPVDDPRVRRGLAHAINQDDVITVMSGTGITPPMTQFFGAESPYYSEAVAAAWPAYDTEAARASLQEYIDDPSRSDGKAPGSPVSIEYQCGVDPAQRERSQVYQAMWSDVGVDVTLSTIEVTQYITDVIGTADTDPPFAGEYMINCWTFGSEADPFTTFDNTFGPVPTQANNTSNYTSATLDEQIQILGSSDDIEVRKAAVEAIGMELAEQVPNVFAGSSVFMIATNPSLNNVNGWTLPDGTPGSGQTAMVTHWSQVWQSE</sequence>